<dbReference type="STRING" id="1387277.SAMN06295998_10328"/>
<dbReference type="Pfam" id="PF10282">
    <property type="entry name" value="Lactonase"/>
    <property type="match status" value="1"/>
</dbReference>
<gene>
    <name evidence="4" type="ORF">SAMN06295998_10328</name>
</gene>
<protein>
    <submittedName>
        <fullName evidence="4">40-residue YVTN family beta-propeller repeat-containing protein</fullName>
    </submittedName>
</protein>
<keyword evidence="1 2" id="KW-0732">Signal</keyword>
<proteinExistence type="predicted"/>
<dbReference type="PANTHER" id="PTHR47197:SF3">
    <property type="entry name" value="DIHYDRO-HEME D1 DEHYDROGENASE"/>
    <property type="match status" value="1"/>
</dbReference>
<dbReference type="InterPro" id="IPR011048">
    <property type="entry name" value="Haem_d1_sf"/>
</dbReference>
<dbReference type="Pfam" id="PF21783">
    <property type="entry name" value="YNCE"/>
    <property type="match status" value="1"/>
</dbReference>
<sequence>MRWSSGLARRVAKAFAALVVAGLPAAADTAFVTCQNGDALSVFDLTSGAETARWSVPGKPAGVAVSKDGRVFTVSPDSKTVRRYDRAGTVQAEAALDGGPIGIAHDMARGRVFVSDWYNARIWVLSDDRLAPIAELTTGAAPAGLSLSEDGRFLASAERDADQVSVFDAETLTLLQRIKVGTRPFGLRFAPDGRLFVGNVGSNDLSILDPATGFILATVPVGERPYGVAFAAGRAFVTNQYENTVSVIDMQSLQEETRIEVGEYPEGIDATADGTRIVVANWFDNTATLIDAQTLSVLQVLHTCDGPRAFGVFLLGGEE</sequence>
<dbReference type="Gene3D" id="2.130.10.10">
    <property type="entry name" value="YVTN repeat-like/Quinoprotein amine dehydrogenase"/>
    <property type="match status" value="2"/>
</dbReference>
<evidence type="ECO:0000313" key="4">
    <source>
        <dbReference type="EMBL" id="SMC60211.1"/>
    </source>
</evidence>
<dbReference type="InterPro" id="IPR011964">
    <property type="entry name" value="YVTN_b-propeller_repeat"/>
</dbReference>
<evidence type="ECO:0000256" key="1">
    <source>
        <dbReference type="ARBA" id="ARBA00022729"/>
    </source>
</evidence>
<dbReference type="Proteomes" id="UP000192330">
    <property type="component" value="Unassembled WGS sequence"/>
</dbReference>
<evidence type="ECO:0000256" key="2">
    <source>
        <dbReference type="SAM" id="SignalP"/>
    </source>
</evidence>
<dbReference type="PANTHER" id="PTHR47197">
    <property type="entry name" value="PROTEIN NIRF"/>
    <property type="match status" value="1"/>
</dbReference>
<dbReference type="InterPro" id="IPR051200">
    <property type="entry name" value="Host-pathogen_enzymatic-act"/>
</dbReference>
<dbReference type="EMBL" id="FWYD01000003">
    <property type="protein sequence ID" value="SMC60211.1"/>
    <property type="molecule type" value="Genomic_DNA"/>
</dbReference>
<accession>A0A1W2AIE7</accession>
<evidence type="ECO:0000313" key="5">
    <source>
        <dbReference type="Proteomes" id="UP000192330"/>
    </source>
</evidence>
<dbReference type="AlphaFoldDB" id="A0A1W2AIE7"/>
<feature type="domain" description="YNCE-like beta-propeller" evidence="3">
    <location>
        <begin position="230"/>
        <end position="300"/>
    </location>
</feature>
<dbReference type="InterPro" id="IPR015943">
    <property type="entry name" value="WD40/YVTN_repeat-like_dom_sf"/>
</dbReference>
<dbReference type="InterPro" id="IPR019405">
    <property type="entry name" value="Lactonase_7-beta_prop"/>
</dbReference>
<evidence type="ECO:0000259" key="3">
    <source>
        <dbReference type="Pfam" id="PF21783"/>
    </source>
</evidence>
<feature type="chain" id="PRO_5010690610" evidence="2">
    <location>
        <begin position="27"/>
        <end position="319"/>
    </location>
</feature>
<dbReference type="InterPro" id="IPR048433">
    <property type="entry name" value="YNCE-like_beta-prop"/>
</dbReference>
<organism evidence="4 5">
    <name type="scientific">Primorskyibacter flagellatus</name>
    <dbReference type="NCBI Taxonomy" id="1387277"/>
    <lineage>
        <taxon>Bacteria</taxon>
        <taxon>Pseudomonadati</taxon>
        <taxon>Pseudomonadota</taxon>
        <taxon>Alphaproteobacteria</taxon>
        <taxon>Rhodobacterales</taxon>
        <taxon>Roseobacteraceae</taxon>
        <taxon>Primorskyibacter</taxon>
    </lineage>
</organism>
<dbReference type="NCBIfam" id="TIGR02276">
    <property type="entry name" value="beta_rpt_yvtn"/>
    <property type="match status" value="2"/>
</dbReference>
<feature type="signal peptide" evidence="2">
    <location>
        <begin position="1"/>
        <end position="26"/>
    </location>
</feature>
<name>A0A1W2AIE7_9RHOB</name>
<keyword evidence="5" id="KW-1185">Reference proteome</keyword>
<reference evidence="4 5" key="1">
    <citation type="submission" date="2017-04" db="EMBL/GenBank/DDBJ databases">
        <authorList>
            <person name="Afonso C.L."/>
            <person name="Miller P.J."/>
            <person name="Scott M.A."/>
            <person name="Spackman E."/>
            <person name="Goraichik I."/>
            <person name="Dimitrov K.M."/>
            <person name="Suarez D.L."/>
            <person name="Swayne D.E."/>
        </authorList>
    </citation>
    <scope>NUCLEOTIDE SEQUENCE [LARGE SCALE GENOMIC DNA]</scope>
    <source>
        <strain evidence="4 5">CGMCC 1.12644</strain>
    </source>
</reference>
<dbReference type="OrthoDB" id="195736at2"/>
<dbReference type="SUPFAM" id="SSF51004">
    <property type="entry name" value="C-terminal (heme d1) domain of cytochrome cd1-nitrite reductase"/>
    <property type="match status" value="1"/>
</dbReference>